<name>A0A4R9LJJ0_9LEPT</name>
<dbReference type="RefSeq" id="WP_135765770.1">
    <property type="nucleotide sequence ID" value="NZ_RQHV01000062.1"/>
</dbReference>
<dbReference type="AlphaFoldDB" id="A0A4R9LJJ0"/>
<sequence length="159" mass="17192">MVQNKASLIVSMLVALVLTSQCSFLDSASGISGRVGFSISDSTSSLFKMLSTSVTSLSGSSSGGKEEALREYREDVKSALVLYHNHPNSRKDLENDLDAIAKEHGLVHWKNHPATYIAMGQGIRAAGASYSELEEITSKVSLNHKQMASLLKEGYQSVR</sequence>
<keyword evidence="2" id="KW-0449">Lipoprotein</keyword>
<feature type="chain" id="PRO_5020595623" evidence="1">
    <location>
        <begin position="26"/>
        <end position="159"/>
    </location>
</feature>
<organism evidence="2 3">
    <name type="scientific">Leptospira ilyithenensis</name>
    <dbReference type="NCBI Taxonomy" id="2484901"/>
    <lineage>
        <taxon>Bacteria</taxon>
        <taxon>Pseudomonadati</taxon>
        <taxon>Spirochaetota</taxon>
        <taxon>Spirochaetia</taxon>
        <taxon>Leptospirales</taxon>
        <taxon>Leptospiraceae</taxon>
        <taxon>Leptospira</taxon>
    </lineage>
</organism>
<gene>
    <name evidence="2" type="ORF">EHS11_18160</name>
</gene>
<comment type="caution">
    <text evidence="2">The sequence shown here is derived from an EMBL/GenBank/DDBJ whole genome shotgun (WGS) entry which is preliminary data.</text>
</comment>
<protein>
    <submittedName>
        <fullName evidence="2">Putative lipoprotein</fullName>
    </submittedName>
</protein>
<evidence type="ECO:0000313" key="2">
    <source>
        <dbReference type="EMBL" id="TGN07046.1"/>
    </source>
</evidence>
<evidence type="ECO:0000256" key="1">
    <source>
        <dbReference type="SAM" id="SignalP"/>
    </source>
</evidence>
<keyword evidence="3" id="KW-1185">Reference proteome</keyword>
<dbReference type="Proteomes" id="UP000298264">
    <property type="component" value="Unassembled WGS sequence"/>
</dbReference>
<dbReference type="NCBIfam" id="NF033171">
    <property type="entry name" value="lipo_LIC11139"/>
    <property type="match status" value="1"/>
</dbReference>
<proteinExistence type="predicted"/>
<dbReference type="EMBL" id="RQHV01000062">
    <property type="protein sequence ID" value="TGN07046.1"/>
    <property type="molecule type" value="Genomic_DNA"/>
</dbReference>
<reference evidence="2" key="1">
    <citation type="journal article" date="2019" name="PLoS Negl. Trop. Dis.">
        <title>Revisiting the worldwide diversity of Leptospira species in the environment.</title>
        <authorList>
            <person name="Vincent A.T."/>
            <person name="Schiettekatte O."/>
            <person name="Bourhy P."/>
            <person name="Veyrier F.J."/>
            <person name="Picardeau M."/>
        </authorList>
    </citation>
    <scope>NUCLEOTIDE SEQUENCE [LARGE SCALE GENOMIC DNA]</scope>
    <source>
        <strain evidence="2">201400974</strain>
    </source>
</reference>
<feature type="signal peptide" evidence="1">
    <location>
        <begin position="1"/>
        <end position="25"/>
    </location>
</feature>
<accession>A0A4R9LJJ0</accession>
<evidence type="ECO:0000313" key="3">
    <source>
        <dbReference type="Proteomes" id="UP000298264"/>
    </source>
</evidence>
<keyword evidence="1" id="KW-0732">Signal</keyword>
<dbReference type="OrthoDB" id="344597at2"/>